<dbReference type="InterPro" id="IPR039426">
    <property type="entry name" value="TonB-dep_rcpt-like"/>
</dbReference>
<dbReference type="Proteomes" id="UP000231960">
    <property type="component" value="Unassembled WGS sequence"/>
</dbReference>
<dbReference type="InterPro" id="IPR036942">
    <property type="entry name" value="Beta-barrel_TonB_sf"/>
</dbReference>
<protein>
    <submittedName>
        <fullName evidence="12">TonB-dependent receptor</fullName>
    </submittedName>
</protein>
<evidence type="ECO:0000259" key="10">
    <source>
        <dbReference type="Pfam" id="PF07715"/>
    </source>
</evidence>
<evidence type="ECO:0000313" key="13">
    <source>
        <dbReference type="Proteomes" id="UP000231960"/>
    </source>
</evidence>
<keyword evidence="4 7" id="KW-0812">Transmembrane</keyword>
<evidence type="ECO:0000256" key="4">
    <source>
        <dbReference type="ARBA" id="ARBA00022692"/>
    </source>
</evidence>
<feature type="chain" id="PRO_5014819065" evidence="9">
    <location>
        <begin position="22"/>
        <end position="818"/>
    </location>
</feature>
<evidence type="ECO:0000256" key="3">
    <source>
        <dbReference type="ARBA" id="ARBA00022452"/>
    </source>
</evidence>
<gene>
    <name evidence="12" type="ORF">CDL10_08230</name>
</gene>
<evidence type="ECO:0000256" key="7">
    <source>
        <dbReference type="PROSITE-ProRule" id="PRU01360"/>
    </source>
</evidence>
<dbReference type="RefSeq" id="WP_100678089.1">
    <property type="nucleotide sequence ID" value="NZ_NIPO01000001.1"/>
</dbReference>
<dbReference type="InterPro" id="IPR012910">
    <property type="entry name" value="Plug_dom"/>
</dbReference>
<evidence type="ECO:0000259" key="11">
    <source>
        <dbReference type="Pfam" id="PF14905"/>
    </source>
</evidence>
<sequence length="818" mass="94380">MKNFKSLFLLFALFSMSEMMSQNQLVISGKIIDKDTKQPLEYASVIFQSNTDVNYITGEITDENGDFTFEVNADVYEIKVEYMGFDAMTIPERTVNTDWNMGTVEVSAGDEQLEDLVIEVERSPVEIKLDKRIYNVGDDNVVKGGTASDVLDNIPSVSVDSDGTVSLRGNESVRVLIDGKPSGMASNIADALKMLSAESIEQVEVITNPSARYEAEGGAGLINIILKKGKNQGVNGNVTATVSNPFGYSVASTLNYREENFNIFANLSYRDNKTLGNSVNNSEYFDENGNTSQFVDEYSNRERMRRGFNGNIGFEWYLTDKLTWNNNFSWRRSHGDNPNEVIYHTFDAQRNPDNSRVRNTAEDDMKENVDYTSEFTFKFNDEGHQLLASATVFKNYDIEDSNIRTYMLGTDNSLSEDITKAQEADLNHQLRLDYTLPINDNTHFEAGYLGTFNKLDTDYEVNSYNNGVLEPNELFLNNLEYKENIQALYTQFGSKINRFSYMLGLRWESSKINVNQFVTNDFNEKKYNNFFPSVFLNYEFNESTNASISYSKRVRRPRGRMLNPISDYSSSISFFMGNPDLNPAFTDAFDVGFMKRWNYFTLSTSAYLNRTTDSFEYVRRINGVNDEGIPITVMSPINLSDEYRYGMEFNFNYTPYHWLKLNGNLNLFQQQTRGDYTFTDFDGNEVYQNFDQDAFRWTGRLTARVNLPVDIDWQTNYMYFSGGNNSQGKMLDNHNINMSLSKDFLNDRATLSFNVQDLLNSRKWRNETYLETANIYREMQWRERTFNLSFTYRFNQSKKEAQQRNNQMSNDDGEVEMM</sequence>
<dbReference type="OrthoDB" id="8764943at2"/>
<feature type="domain" description="Outer membrane protein beta-barrel" evidence="11">
    <location>
        <begin position="378"/>
        <end position="792"/>
    </location>
</feature>
<dbReference type="GO" id="GO:0009279">
    <property type="term" value="C:cell outer membrane"/>
    <property type="evidence" value="ECO:0007669"/>
    <property type="project" value="UniProtKB-SubCell"/>
</dbReference>
<dbReference type="PANTHER" id="PTHR40980:SF4">
    <property type="entry name" value="TONB-DEPENDENT RECEPTOR-LIKE BETA-BARREL DOMAIN-CONTAINING PROTEIN"/>
    <property type="match status" value="1"/>
</dbReference>
<dbReference type="InterPro" id="IPR037066">
    <property type="entry name" value="Plug_dom_sf"/>
</dbReference>
<evidence type="ECO:0000256" key="6">
    <source>
        <dbReference type="ARBA" id="ARBA00023237"/>
    </source>
</evidence>
<reference evidence="12 13" key="1">
    <citation type="submission" date="2017-06" db="EMBL/GenBank/DDBJ databases">
        <title>Description of Avrilella dinanensis gen. nov. sp. nov.</title>
        <authorList>
            <person name="Leyer C."/>
            <person name="Sassi M."/>
            <person name="Minet J."/>
            <person name="Kayal S."/>
            <person name="Cattoir V."/>
        </authorList>
    </citation>
    <scope>NUCLEOTIDE SEQUENCE [LARGE SCALE GENOMIC DNA]</scope>
    <source>
        <strain evidence="12 13">UR159</strain>
    </source>
</reference>
<keyword evidence="9" id="KW-0732">Signal</keyword>
<evidence type="ECO:0000256" key="2">
    <source>
        <dbReference type="ARBA" id="ARBA00022448"/>
    </source>
</evidence>
<name>A0A2M9R6Q3_9FLAO</name>
<accession>A0A2M9R6Q3</accession>
<dbReference type="Pfam" id="PF14905">
    <property type="entry name" value="OMP_b-brl_3"/>
    <property type="match status" value="1"/>
</dbReference>
<evidence type="ECO:0000256" key="9">
    <source>
        <dbReference type="SAM" id="SignalP"/>
    </source>
</evidence>
<feature type="domain" description="TonB-dependent receptor plug" evidence="10">
    <location>
        <begin position="145"/>
        <end position="220"/>
    </location>
</feature>
<keyword evidence="13" id="KW-1185">Reference proteome</keyword>
<evidence type="ECO:0000313" key="12">
    <source>
        <dbReference type="EMBL" id="PJR04530.1"/>
    </source>
</evidence>
<dbReference type="Gene3D" id="2.60.40.1120">
    <property type="entry name" value="Carboxypeptidase-like, regulatory domain"/>
    <property type="match status" value="1"/>
</dbReference>
<dbReference type="AlphaFoldDB" id="A0A2M9R6Q3"/>
<evidence type="ECO:0000256" key="5">
    <source>
        <dbReference type="ARBA" id="ARBA00023136"/>
    </source>
</evidence>
<dbReference type="PROSITE" id="PS52016">
    <property type="entry name" value="TONB_DEPENDENT_REC_3"/>
    <property type="match status" value="1"/>
</dbReference>
<dbReference type="Gene3D" id="2.170.130.10">
    <property type="entry name" value="TonB-dependent receptor, plug domain"/>
    <property type="match status" value="1"/>
</dbReference>
<dbReference type="SUPFAM" id="SSF49464">
    <property type="entry name" value="Carboxypeptidase regulatory domain-like"/>
    <property type="match status" value="1"/>
</dbReference>
<keyword evidence="12" id="KW-0675">Receptor</keyword>
<dbReference type="InterPro" id="IPR041700">
    <property type="entry name" value="OMP_b-brl_3"/>
</dbReference>
<keyword evidence="5 7" id="KW-0472">Membrane</keyword>
<dbReference type="Pfam" id="PF13715">
    <property type="entry name" value="CarbopepD_reg_2"/>
    <property type="match status" value="1"/>
</dbReference>
<dbReference type="EMBL" id="NIPO01000001">
    <property type="protein sequence ID" value="PJR04530.1"/>
    <property type="molecule type" value="Genomic_DNA"/>
</dbReference>
<comment type="subcellular location">
    <subcellularLocation>
        <location evidence="1 7">Cell outer membrane</location>
        <topology evidence="1 7">Multi-pass membrane protein</topology>
    </subcellularLocation>
</comment>
<feature type="region of interest" description="Disordered" evidence="8">
    <location>
        <begin position="797"/>
        <end position="818"/>
    </location>
</feature>
<dbReference type="SUPFAM" id="SSF56935">
    <property type="entry name" value="Porins"/>
    <property type="match status" value="1"/>
</dbReference>
<keyword evidence="2 7" id="KW-0813">Transport</keyword>
<organism evidence="12 13">
    <name type="scientific">Avrilella dinanensis</name>
    <dbReference type="NCBI Taxonomy" id="2008672"/>
    <lineage>
        <taxon>Bacteria</taxon>
        <taxon>Pseudomonadati</taxon>
        <taxon>Bacteroidota</taxon>
        <taxon>Flavobacteriia</taxon>
        <taxon>Flavobacteriales</taxon>
        <taxon>Flavobacteriaceae</taxon>
        <taxon>Avrilella</taxon>
    </lineage>
</organism>
<keyword evidence="6 7" id="KW-0998">Cell outer membrane</keyword>
<feature type="signal peptide" evidence="9">
    <location>
        <begin position="1"/>
        <end position="21"/>
    </location>
</feature>
<evidence type="ECO:0000256" key="1">
    <source>
        <dbReference type="ARBA" id="ARBA00004571"/>
    </source>
</evidence>
<keyword evidence="3 7" id="KW-1134">Transmembrane beta strand</keyword>
<evidence type="ECO:0000256" key="8">
    <source>
        <dbReference type="SAM" id="MobiDB-lite"/>
    </source>
</evidence>
<dbReference type="InterPro" id="IPR008969">
    <property type="entry name" value="CarboxyPept-like_regulatory"/>
</dbReference>
<dbReference type="PANTHER" id="PTHR40980">
    <property type="entry name" value="PLUG DOMAIN-CONTAINING PROTEIN"/>
    <property type="match status" value="1"/>
</dbReference>
<comment type="caution">
    <text evidence="12">The sequence shown here is derived from an EMBL/GenBank/DDBJ whole genome shotgun (WGS) entry which is preliminary data.</text>
</comment>
<dbReference type="Pfam" id="PF07715">
    <property type="entry name" value="Plug"/>
    <property type="match status" value="1"/>
</dbReference>
<comment type="similarity">
    <text evidence="7">Belongs to the TonB-dependent receptor family.</text>
</comment>
<dbReference type="Gene3D" id="2.40.170.20">
    <property type="entry name" value="TonB-dependent receptor, beta-barrel domain"/>
    <property type="match status" value="1"/>
</dbReference>
<proteinExistence type="inferred from homology"/>